<proteinExistence type="predicted"/>
<accession>A0ACA9QYT1</accession>
<gene>
    <name evidence="1" type="ORF">RPERSI_LOCUS16271</name>
</gene>
<reference evidence="1" key="1">
    <citation type="submission" date="2021-06" db="EMBL/GenBank/DDBJ databases">
        <authorList>
            <person name="Kallberg Y."/>
            <person name="Tangrot J."/>
            <person name="Rosling A."/>
        </authorList>
    </citation>
    <scope>NUCLEOTIDE SEQUENCE</scope>
    <source>
        <strain evidence="1">MA461A</strain>
    </source>
</reference>
<dbReference type="Proteomes" id="UP000789920">
    <property type="component" value="Unassembled WGS sequence"/>
</dbReference>
<evidence type="ECO:0000313" key="2">
    <source>
        <dbReference type="Proteomes" id="UP000789920"/>
    </source>
</evidence>
<name>A0ACA9QYT1_9GLOM</name>
<evidence type="ECO:0000313" key="1">
    <source>
        <dbReference type="EMBL" id="CAG8769852.1"/>
    </source>
</evidence>
<sequence>MYHIKNLNNEDGLTSYNGSEQTDGLKLNNESDLDDQKLSYRKLFNIPSRFKFTETQLNLIKNEHENIFMWFVAVSDRSTSSTSSSEF</sequence>
<organism evidence="1 2">
    <name type="scientific">Racocetra persica</name>
    <dbReference type="NCBI Taxonomy" id="160502"/>
    <lineage>
        <taxon>Eukaryota</taxon>
        <taxon>Fungi</taxon>
        <taxon>Fungi incertae sedis</taxon>
        <taxon>Mucoromycota</taxon>
        <taxon>Glomeromycotina</taxon>
        <taxon>Glomeromycetes</taxon>
        <taxon>Diversisporales</taxon>
        <taxon>Gigasporaceae</taxon>
        <taxon>Racocetra</taxon>
    </lineage>
</organism>
<feature type="non-terminal residue" evidence="1">
    <location>
        <position position="87"/>
    </location>
</feature>
<keyword evidence="2" id="KW-1185">Reference proteome</keyword>
<dbReference type="EMBL" id="CAJVQC010039986">
    <property type="protein sequence ID" value="CAG8769852.1"/>
    <property type="molecule type" value="Genomic_DNA"/>
</dbReference>
<protein>
    <submittedName>
        <fullName evidence="1">19261_t:CDS:1</fullName>
    </submittedName>
</protein>
<comment type="caution">
    <text evidence="1">The sequence shown here is derived from an EMBL/GenBank/DDBJ whole genome shotgun (WGS) entry which is preliminary data.</text>
</comment>
<feature type="non-terminal residue" evidence="1">
    <location>
        <position position="1"/>
    </location>
</feature>